<feature type="region of interest" description="Disordered" evidence="1">
    <location>
        <begin position="72"/>
        <end position="142"/>
    </location>
</feature>
<accession>A2ECM9</accession>
<evidence type="ECO:0000313" key="4">
    <source>
        <dbReference type="Proteomes" id="UP000001542"/>
    </source>
</evidence>
<organism evidence="3 4">
    <name type="scientific">Trichomonas vaginalis (strain ATCC PRA-98 / G3)</name>
    <dbReference type="NCBI Taxonomy" id="412133"/>
    <lineage>
        <taxon>Eukaryota</taxon>
        <taxon>Metamonada</taxon>
        <taxon>Parabasalia</taxon>
        <taxon>Trichomonadida</taxon>
        <taxon>Trichomonadidae</taxon>
        <taxon>Trichomonas</taxon>
    </lineage>
</organism>
<dbReference type="InParanoid" id="A2ECM9"/>
<sequence length="222" mass="24829">MSGKDLENMSVDDVAKMIKDAGFGDANAQFFKDAEISGPTLAFITEEHLKEIGIKAIGPRLLILRHIKKMTGRLNPRPSPQEAPPSRLPPPQPVQFQSPHQEKPRANMNQTMTQSMPVKKTSEASRPQTANPPGEKPKFVQDHEKMVASIRAARKYMKYQKDLEEGKAVGPPPELPPIEEPPDLVQCPTCGRKMSEEAARHHFPVCARMNQGRMNTSKYSRK</sequence>
<feature type="domain" description="SAM" evidence="2">
    <location>
        <begin position="9"/>
        <end position="73"/>
    </location>
</feature>
<dbReference type="Gene3D" id="1.10.150.50">
    <property type="entry name" value="Transcription Factor, Ets-1"/>
    <property type="match status" value="1"/>
</dbReference>
<gene>
    <name evidence="3" type="ORF">TVAG_056700</name>
</gene>
<dbReference type="SMR" id="A2ECM9"/>
<evidence type="ECO:0000259" key="2">
    <source>
        <dbReference type="PROSITE" id="PS50105"/>
    </source>
</evidence>
<reference evidence="3" key="2">
    <citation type="journal article" date="2007" name="Science">
        <title>Draft genome sequence of the sexually transmitted pathogen Trichomonas vaginalis.</title>
        <authorList>
            <person name="Carlton J.M."/>
            <person name="Hirt R.P."/>
            <person name="Silva J.C."/>
            <person name="Delcher A.L."/>
            <person name="Schatz M."/>
            <person name="Zhao Q."/>
            <person name="Wortman J.R."/>
            <person name="Bidwell S.L."/>
            <person name="Alsmark U.C.M."/>
            <person name="Besteiro S."/>
            <person name="Sicheritz-Ponten T."/>
            <person name="Noel C.J."/>
            <person name="Dacks J.B."/>
            <person name="Foster P.G."/>
            <person name="Simillion C."/>
            <person name="Van de Peer Y."/>
            <person name="Miranda-Saavedra D."/>
            <person name="Barton G.J."/>
            <person name="Westrop G.D."/>
            <person name="Mueller S."/>
            <person name="Dessi D."/>
            <person name="Fiori P.L."/>
            <person name="Ren Q."/>
            <person name="Paulsen I."/>
            <person name="Zhang H."/>
            <person name="Bastida-Corcuera F.D."/>
            <person name="Simoes-Barbosa A."/>
            <person name="Brown M.T."/>
            <person name="Hayes R.D."/>
            <person name="Mukherjee M."/>
            <person name="Okumura C.Y."/>
            <person name="Schneider R."/>
            <person name="Smith A.J."/>
            <person name="Vanacova S."/>
            <person name="Villalvazo M."/>
            <person name="Haas B.J."/>
            <person name="Pertea M."/>
            <person name="Feldblyum T.V."/>
            <person name="Utterback T.R."/>
            <person name="Shu C.L."/>
            <person name="Osoegawa K."/>
            <person name="de Jong P.J."/>
            <person name="Hrdy I."/>
            <person name="Horvathova L."/>
            <person name="Zubacova Z."/>
            <person name="Dolezal P."/>
            <person name="Malik S.B."/>
            <person name="Logsdon J.M. Jr."/>
            <person name="Henze K."/>
            <person name="Gupta A."/>
            <person name="Wang C.C."/>
            <person name="Dunne R.L."/>
            <person name="Upcroft J.A."/>
            <person name="Upcroft P."/>
            <person name="White O."/>
            <person name="Salzberg S.L."/>
            <person name="Tang P."/>
            <person name="Chiu C.-H."/>
            <person name="Lee Y.-S."/>
            <person name="Embley T.M."/>
            <person name="Coombs G.H."/>
            <person name="Mottram J.C."/>
            <person name="Tachezy J."/>
            <person name="Fraser-Liggett C.M."/>
            <person name="Johnson P.J."/>
        </authorList>
    </citation>
    <scope>NUCLEOTIDE SEQUENCE [LARGE SCALE GENOMIC DNA]</scope>
    <source>
        <strain evidence="3">G3</strain>
    </source>
</reference>
<dbReference type="PROSITE" id="PS50105">
    <property type="entry name" value="SAM_DOMAIN"/>
    <property type="match status" value="1"/>
</dbReference>
<protein>
    <recommendedName>
        <fullName evidence="2">SAM domain-containing protein</fullName>
    </recommendedName>
</protein>
<dbReference type="KEGG" id="tva:4767549"/>
<dbReference type="Pfam" id="PF00536">
    <property type="entry name" value="SAM_1"/>
    <property type="match status" value="1"/>
</dbReference>
<evidence type="ECO:0000256" key="1">
    <source>
        <dbReference type="SAM" id="MobiDB-lite"/>
    </source>
</evidence>
<dbReference type="RefSeq" id="XP_001321849.1">
    <property type="nucleotide sequence ID" value="XM_001321814.1"/>
</dbReference>
<dbReference type="OrthoDB" id="539213at2759"/>
<dbReference type="VEuPathDB" id="TrichDB:TVAG_056700"/>
<dbReference type="InterPro" id="IPR013761">
    <property type="entry name" value="SAM/pointed_sf"/>
</dbReference>
<dbReference type="InterPro" id="IPR001660">
    <property type="entry name" value="SAM"/>
</dbReference>
<feature type="compositionally biased region" description="Polar residues" evidence="1">
    <location>
        <begin position="107"/>
        <end position="116"/>
    </location>
</feature>
<dbReference type="EMBL" id="DS113354">
    <property type="protein sequence ID" value="EAY09626.1"/>
    <property type="molecule type" value="Genomic_DNA"/>
</dbReference>
<dbReference type="PANTHER" id="PTHR13555">
    <property type="entry name" value="C2H2 ZINC FINGER CGI-62-RELATED"/>
    <property type="match status" value="1"/>
</dbReference>
<dbReference type="SUPFAM" id="SSF47769">
    <property type="entry name" value="SAM/Pointed domain"/>
    <property type="match status" value="1"/>
</dbReference>
<evidence type="ECO:0000313" key="3">
    <source>
        <dbReference type="EMBL" id="EAY09626.1"/>
    </source>
</evidence>
<dbReference type="VEuPathDB" id="TrichDB:TVAGG3_0882200"/>
<proteinExistence type="predicted"/>
<dbReference type="SMART" id="SM00454">
    <property type="entry name" value="SAM"/>
    <property type="match status" value="1"/>
</dbReference>
<keyword evidence="4" id="KW-1185">Reference proteome</keyword>
<dbReference type="PANTHER" id="PTHR13555:SF5">
    <property type="entry name" value="ZINC-FINGER OF A C2HC-TYPE"/>
    <property type="match status" value="1"/>
</dbReference>
<feature type="compositionally biased region" description="Pro residues" evidence="1">
    <location>
        <begin position="77"/>
        <end position="93"/>
    </location>
</feature>
<name>A2ECM9_TRIV3</name>
<dbReference type="AlphaFoldDB" id="A2ECM9"/>
<dbReference type="Proteomes" id="UP000001542">
    <property type="component" value="Unassembled WGS sequence"/>
</dbReference>
<dbReference type="InterPro" id="IPR026319">
    <property type="entry name" value="ZC2HC1A/B-like"/>
</dbReference>
<dbReference type="CDD" id="cd09487">
    <property type="entry name" value="SAM_superfamily"/>
    <property type="match status" value="1"/>
</dbReference>
<feature type="region of interest" description="Disordered" evidence="1">
    <location>
        <begin position="165"/>
        <end position="186"/>
    </location>
</feature>
<reference evidence="3" key="1">
    <citation type="submission" date="2006-10" db="EMBL/GenBank/DDBJ databases">
        <authorList>
            <person name="Amadeo P."/>
            <person name="Zhao Q."/>
            <person name="Wortman J."/>
            <person name="Fraser-Liggett C."/>
            <person name="Carlton J."/>
        </authorList>
    </citation>
    <scope>NUCLEOTIDE SEQUENCE</scope>
    <source>
        <strain evidence="3">G3</strain>
    </source>
</reference>
<feature type="compositionally biased region" description="Pro residues" evidence="1">
    <location>
        <begin position="170"/>
        <end position="179"/>
    </location>
</feature>